<dbReference type="Proteomes" id="UP000016932">
    <property type="component" value="Unassembled WGS sequence"/>
</dbReference>
<dbReference type="RefSeq" id="XP_007925695.1">
    <property type="nucleotide sequence ID" value="XM_007927504.1"/>
</dbReference>
<organism evidence="1 2">
    <name type="scientific">Pseudocercospora fijiensis (strain CIRAD86)</name>
    <name type="common">Black leaf streak disease fungus</name>
    <name type="synonym">Mycosphaerella fijiensis</name>
    <dbReference type="NCBI Taxonomy" id="383855"/>
    <lineage>
        <taxon>Eukaryota</taxon>
        <taxon>Fungi</taxon>
        <taxon>Dikarya</taxon>
        <taxon>Ascomycota</taxon>
        <taxon>Pezizomycotina</taxon>
        <taxon>Dothideomycetes</taxon>
        <taxon>Dothideomycetidae</taxon>
        <taxon>Mycosphaerellales</taxon>
        <taxon>Mycosphaerellaceae</taxon>
        <taxon>Pseudocercospora</taxon>
    </lineage>
</organism>
<proteinExistence type="predicted"/>
<accession>M3B034</accession>
<evidence type="ECO:0000313" key="2">
    <source>
        <dbReference type="Proteomes" id="UP000016932"/>
    </source>
</evidence>
<protein>
    <submittedName>
        <fullName evidence="1">Uncharacterized protein</fullName>
    </submittedName>
</protein>
<gene>
    <name evidence="1" type="ORF">MYCFIDRAFT_6395</name>
</gene>
<dbReference type="HOGENOM" id="CLU_031559_2_1_1"/>
<dbReference type="EMBL" id="KB446558">
    <property type="protein sequence ID" value="EME82753.1"/>
    <property type="molecule type" value="Genomic_DNA"/>
</dbReference>
<evidence type="ECO:0000313" key="1">
    <source>
        <dbReference type="EMBL" id="EME82753.1"/>
    </source>
</evidence>
<dbReference type="InterPro" id="IPR021838">
    <property type="entry name" value="DUF3431"/>
</dbReference>
<dbReference type="STRING" id="383855.M3B034"/>
<dbReference type="PANTHER" id="PTHR37490">
    <property type="entry name" value="EXPRESSED PROTEIN"/>
    <property type="match status" value="1"/>
</dbReference>
<dbReference type="AlphaFoldDB" id="M3B034"/>
<dbReference type="eggNOG" id="ENOG502SB7A">
    <property type="taxonomic scope" value="Eukaryota"/>
</dbReference>
<dbReference type="PANTHER" id="PTHR37490:SF2">
    <property type="match status" value="1"/>
</dbReference>
<dbReference type="KEGG" id="pfj:MYCFIDRAFT_6395"/>
<dbReference type="VEuPathDB" id="FungiDB:MYCFIDRAFT_6395"/>
<keyword evidence="2" id="KW-1185">Reference proteome</keyword>
<dbReference type="OrthoDB" id="426718at2759"/>
<name>M3B034_PSEFD</name>
<feature type="non-terminal residue" evidence="1">
    <location>
        <position position="1"/>
    </location>
</feature>
<feature type="non-terminal residue" evidence="1">
    <location>
        <position position="237"/>
    </location>
</feature>
<dbReference type="GeneID" id="19340764"/>
<reference evidence="1 2" key="1">
    <citation type="journal article" date="2012" name="PLoS Pathog.">
        <title>Diverse lifestyles and strategies of plant pathogenesis encoded in the genomes of eighteen Dothideomycetes fungi.</title>
        <authorList>
            <person name="Ohm R.A."/>
            <person name="Feau N."/>
            <person name="Henrissat B."/>
            <person name="Schoch C.L."/>
            <person name="Horwitz B.A."/>
            <person name="Barry K.W."/>
            <person name="Condon B.J."/>
            <person name="Copeland A.C."/>
            <person name="Dhillon B."/>
            <person name="Glaser F."/>
            <person name="Hesse C.N."/>
            <person name="Kosti I."/>
            <person name="LaButti K."/>
            <person name="Lindquist E.A."/>
            <person name="Lucas S."/>
            <person name="Salamov A.A."/>
            <person name="Bradshaw R.E."/>
            <person name="Ciuffetti L."/>
            <person name="Hamelin R.C."/>
            <person name="Kema G.H.J."/>
            <person name="Lawrence C."/>
            <person name="Scott J.A."/>
            <person name="Spatafora J.W."/>
            <person name="Turgeon B.G."/>
            <person name="de Wit P.J.G.M."/>
            <person name="Zhong S."/>
            <person name="Goodwin S.B."/>
            <person name="Grigoriev I.V."/>
        </authorList>
    </citation>
    <scope>NUCLEOTIDE SEQUENCE [LARGE SCALE GENOMIC DNA]</scope>
    <source>
        <strain evidence="1 2">CIRAD86</strain>
    </source>
</reference>
<sequence>PPRKAIVMGKLSSEDTTWVSELSDWESAIYIVDLQLNATSPSGHRTKINKSKEALPYLTYIVENHSNFPETAVFVHAHRNGWPQAWHNDAPNYDAVQMLQTLNLEYVQQQGYVNLRCKTDVGCPNEMILNRTPPNPIKNAEHAYPHVYAAFFDMSVEDVREKIPVVATPCCAQFAVSKEQVLKRGKEEYEKFLDLVLESEYDDETLGTVLEYMWHMIFGKDAVHCPDVGECYERVYG</sequence>
<dbReference type="Pfam" id="PF11913">
    <property type="entry name" value="DUF3431"/>
    <property type="match status" value="1"/>
</dbReference>